<evidence type="ECO:0000313" key="3">
    <source>
        <dbReference type="Proteomes" id="UP001500751"/>
    </source>
</evidence>
<name>A0ABN2VCD2_9ACTN</name>
<feature type="domain" description="Enoyl reductase (ER)" evidence="1">
    <location>
        <begin position="10"/>
        <end position="324"/>
    </location>
</feature>
<dbReference type="InterPro" id="IPR011032">
    <property type="entry name" value="GroES-like_sf"/>
</dbReference>
<evidence type="ECO:0000313" key="2">
    <source>
        <dbReference type="EMBL" id="GAA2057044.1"/>
    </source>
</evidence>
<protein>
    <submittedName>
        <fullName evidence="2">NAD(P)-dependent alcohol dehydrogenase</fullName>
    </submittedName>
</protein>
<dbReference type="InterPro" id="IPR020843">
    <property type="entry name" value="ER"/>
</dbReference>
<gene>
    <name evidence="2" type="ORF">GCM10009839_77940</name>
</gene>
<dbReference type="SUPFAM" id="SSF51735">
    <property type="entry name" value="NAD(P)-binding Rossmann-fold domains"/>
    <property type="match status" value="1"/>
</dbReference>
<dbReference type="RefSeq" id="WP_344670751.1">
    <property type="nucleotide sequence ID" value="NZ_BAAAQN010000066.1"/>
</dbReference>
<reference evidence="2 3" key="1">
    <citation type="journal article" date="2019" name="Int. J. Syst. Evol. Microbiol.">
        <title>The Global Catalogue of Microorganisms (GCM) 10K type strain sequencing project: providing services to taxonomists for standard genome sequencing and annotation.</title>
        <authorList>
            <consortium name="The Broad Institute Genomics Platform"/>
            <consortium name="The Broad Institute Genome Sequencing Center for Infectious Disease"/>
            <person name="Wu L."/>
            <person name="Ma J."/>
        </authorList>
    </citation>
    <scope>NUCLEOTIDE SEQUENCE [LARGE SCALE GENOMIC DNA]</scope>
    <source>
        <strain evidence="2 3">JCM 16014</strain>
    </source>
</reference>
<dbReference type="Proteomes" id="UP001500751">
    <property type="component" value="Unassembled WGS sequence"/>
</dbReference>
<dbReference type="SUPFAM" id="SSF50129">
    <property type="entry name" value="GroES-like"/>
    <property type="match status" value="1"/>
</dbReference>
<dbReference type="PANTHER" id="PTHR11695">
    <property type="entry name" value="ALCOHOL DEHYDROGENASE RELATED"/>
    <property type="match status" value="1"/>
</dbReference>
<organism evidence="2 3">
    <name type="scientific">Catenulispora yoronensis</name>
    <dbReference type="NCBI Taxonomy" id="450799"/>
    <lineage>
        <taxon>Bacteria</taxon>
        <taxon>Bacillati</taxon>
        <taxon>Actinomycetota</taxon>
        <taxon>Actinomycetes</taxon>
        <taxon>Catenulisporales</taxon>
        <taxon>Catenulisporaceae</taxon>
        <taxon>Catenulispora</taxon>
    </lineage>
</organism>
<dbReference type="Pfam" id="PF08240">
    <property type="entry name" value="ADH_N"/>
    <property type="match status" value="1"/>
</dbReference>
<dbReference type="Gene3D" id="3.90.180.10">
    <property type="entry name" value="Medium-chain alcohol dehydrogenases, catalytic domain"/>
    <property type="match status" value="1"/>
</dbReference>
<dbReference type="InterPro" id="IPR036291">
    <property type="entry name" value="NAD(P)-bd_dom_sf"/>
</dbReference>
<dbReference type="Gene3D" id="3.40.50.720">
    <property type="entry name" value="NAD(P)-binding Rossmann-like Domain"/>
    <property type="match status" value="1"/>
</dbReference>
<dbReference type="SMART" id="SM00829">
    <property type="entry name" value="PKS_ER"/>
    <property type="match status" value="1"/>
</dbReference>
<dbReference type="InterPro" id="IPR050700">
    <property type="entry name" value="YIM1/Zinc_Alcohol_DH_Fams"/>
</dbReference>
<dbReference type="InterPro" id="IPR013154">
    <property type="entry name" value="ADH-like_N"/>
</dbReference>
<accession>A0ABN2VCD2</accession>
<dbReference type="CDD" id="cd08267">
    <property type="entry name" value="MDR1"/>
    <property type="match status" value="1"/>
</dbReference>
<keyword evidence="3" id="KW-1185">Reference proteome</keyword>
<dbReference type="EMBL" id="BAAAQN010000066">
    <property type="protein sequence ID" value="GAA2057044.1"/>
    <property type="molecule type" value="Genomic_DNA"/>
</dbReference>
<sequence length="328" mass="34665">MRAFVRQQFGGPEVLKLVDSDKPEPGEGQVLVRVHATSVNPYDWHHLRGEPRMARLVSGGVGLLRPKLASAGCDVAGRVEAVGAGVTRFASGDDVYALVEWGGFAEYACVAQDLLSPMPSNLTHDQAATVPMAAATALLALRDARVQSGQEVVITAASGGVGTFAVQIAVAMGANVTAVCGARSQELVRWLGATRAIDYAGGEFTSERRYDAAIDIAGRTSTRAWRRALKPKGALVIVGGPPGRWFQPMTHFLASIAAGAVASQRVVGTDIGRCSEKGELLAALTRFIEDGAVTPVIDRSYPFQELAEAIRYQELGHARGKVVVTMGV</sequence>
<dbReference type="Pfam" id="PF13602">
    <property type="entry name" value="ADH_zinc_N_2"/>
    <property type="match status" value="1"/>
</dbReference>
<dbReference type="PANTHER" id="PTHR11695:SF294">
    <property type="entry name" value="RETICULON-4-INTERACTING PROTEIN 1, MITOCHONDRIAL"/>
    <property type="match status" value="1"/>
</dbReference>
<evidence type="ECO:0000259" key="1">
    <source>
        <dbReference type="SMART" id="SM00829"/>
    </source>
</evidence>
<proteinExistence type="predicted"/>
<comment type="caution">
    <text evidence="2">The sequence shown here is derived from an EMBL/GenBank/DDBJ whole genome shotgun (WGS) entry which is preliminary data.</text>
</comment>